<feature type="region of interest" description="Disordered" evidence="1">
    <location>
        <begin position="367"/>
        <end position="398"/>
    </location>
</feature>
<dbReference type="EMBL" id="JACHOO010000001">
    <property type="protein sequence ID" value="MBB5751011.1"/>
    <property type="molecule type" value="Genomic_DNA"/>
</dbReference>
<name>A0A7W9CT15_9HYPH</name>
<proteinExistence type="predicted"/>
<feature type="compositionally biased region" description="Low complexity" evidence="1">
    <location>
        <begin position="212"/>
        <end position="234"/>
    </location>
</feature>
<comment type="caution">
    <text evidence="3">The sequence shown here is derived from an EMBL/GenBank/DDBJ whole genome shotgun (WGS) entry which is preliminary data.</text>
</comment>
<organism evidence="3 4">
    <name type="scientific">Prosthecomicrobium pneumaticum</name>
    <dbReference type="NCBI Taxonomy" id="81895"/>
    <lineage>
        <taxon>Bacteria</taxon>
        <taxon>Pseudomonadati</taxon>
        <taxon>Pseudomonadota</taxon>
        <taxon>Alphaproteobacteria</taxon>
        <taxon>Hyphomicrobiales</taxon>
        <taxon>Kaistiaceae</taxon>
        <taxon>Prosthecomicrobium</taxon>
    </lineage>
</organism>
<dbReference type="Pfam" id="PF02120">
    <property type="entry name" value="Flg_hook"/>
    <property type="match status" value="1"/>
</dbReference>
<evidence type="ECO:0000259" key="2">
    <source>
        <dbReference type="Pfam" id="PF02120"/>
    </source>
</evidence>
<feature type="region of interest" description="Disordered" evidence="1">
    <location>
        <begin position="1"/>
        <end position="299"/>
    </location>
</feature>
<dbReference type="InterPro" id="IPR038610">
    <property type="entry name" value="FliK-like_C_sf"/>
</dbReference>
<feature type="region of interest" description="Disordered" evidence="1">
    <location>
        <begin position="450"/>
        <end position="514"/>
    </location>
</feature>
<accession>A0A7W9CT15</accession>
<feature type="compositionally biased region" description="Basic and acidic residues" evidence="1">
    <location>
        <begin position="659"/>
        <end position="669"/>
    </location>
</feature>
<dbReference type="AlphaFoldDB" id="A0A7W9CT15"/>
<dbReference type="RefSeq" id="WP_183851600.1">
    <property type="nucleotide sequence ID" value="NZ_JACHOO010000001.1"/>
</dbReference>
<feature type="compositionally biased region" description="Basic and acidic residues" evidence="1">
    <location>
        <begin position="641"/>
        <end position="652"/>
    </location>
</feature>
<gene>
    <name evidence="3" type="ORF">GGQ63_000054</name>
</gene>
<feature type="compositionally biased region" description="Low complexity" evidence="1">
    <location>
        <begin position="41"/>
        <end position="53"/>
    </location>
</feature>
<keyword evidence="4" id="KW-1185">Reference proteome</keyword>
<evidence type="ECO:0000313" key="4">
    <source>
        <dbReference type="Proteomes" id="UP000523821"/>
    </source>
</evidence>
<dbReference type="Proteomes" id="UP000523821">
    <property type="component" value="Unassembled WGS sequence"/>
</dbReference>
<feature type="compositionally biased region" description="Low complexity" evidence="1">
    <location>
        <begin position="174"/>
        <end position="195"/>
    </location>
</feature>
<sequence length="669" mass="66379">MIPLRPSQPQAATAPGDEPHPRRGDVPGGADFDALLVGWEAPAAPDAAPRSAAGLRIAGSGESGAADTGAATPVDAEGADADPLGSKPSGPAPGSERAPHPEPDQRERAAASSGRAPLPLRFERSVAALRTLAAMPQDGSPQTLEAPRVPAPPDAADRPSVEGSPAAAHNPFRSSGSISPAPSPGDPSARPPAGSVRSDRQTPETGAAALQGAVGENAGRARAAASPDVAGAPAGPQPGGTSGGEPPPMAVSADVRSGRPVTDGSGTPTHPSRQEALKTPTLPYRPVVPAARSASLREHSAALPGAAAIDASVPPAPEPIDPAPARHRAAEPDIGTPPAAATAPAASAGADLAVLIGAPAPPAAAAMVETSSRAAEAEADPGPRGLSETAAAEEDAGADAVARMPVRVVLRETHFAPVLPQDFASRSVPSGRPAVERRFAIALDGAPRPFAEPAAAPTGWAAAGPGSPADLPARHPAETQTGPTGGLPPAYAAPGSVALGSPTFRDGESPSPASQIADRIARALAASPAAEAAGQGAAGAPGPVRILEIALHPTTLGVVTVRLRSGRNGVEISVHAARPETARLLAEGRAALVTSLVDAGCAPSDLVITGNGPVAGLTGHDAVLPNMTPRSDDAEAGGGRRRQEPAQQRERGQDEDDDDRRGSDRSGAR</sequence>
<reference evidence="3 4" key="1">
    <citation type="submission" date="2020-08" db="EMBL/GenBank/DDBJ databases">
        <title>Genomic Encyclopedia of Type Strains, Phase IV (KMG-IV): sequencing the most valuable type-strain genomes for metagenomic binning, comparative biology and taxonomic classification.</title>
        <authorList>
            <person name="Goeker M."/>
        </authorList>
    </citation>
    <scope>NUCLEOTIDE SEQUENCE [LARGE SCALE GENOMIC DNA]</scope>
    <source>
        <strain evidence="3 4">DSM 16268</strain>
    </source>
</reference>
<dbReference type="InterPro" id="IPR021136">
    <property type="entry name" value="Flagellar_hook_control-like_C"/>
</dbReference>
<feature type="compositionally biased region" description="Basic and acidic residues" evidence="1">
    <location>
        <begin position="97"/>
        <end position="109"/>
    </location>
</feature>
<feature type="domain" description="Flagellar hook-length control protein-like C-terminal" evidence="2">
    <location>
        <begin position="539"/>
        <end position="609"/>
    </location>
</feature>
<evidence type="ECO:0000313" key="3">
    <source>
        <dbReference type="EMBL" id="MBB5751011.1"/>
    </source>
</evidence>
<feature type="compositionally biased region" description="Low complexity" evidence="1">
    <location>
        <begin position="450"/>
        <end position="469"/>
    </location>
</feature>
<evidence type="ECO:0000256" key="1">
    <source>
        <dbReference type="SAM" id="MobiDB-lite"/>
    </source>
</evidence>
<dbReference type="Gene3D" id="3.30.750.140">
    <property type="match status" value="1"/>
</dbReference>
<protein>
    <recommendedName>
        <fullName evidence="2">Flagellar hook-length control protein-like C-terminal domain-containing protein</fullName>
    </recommendedName>
</protein>
<feature type="region of interest" description="Disordered" evidence="1">
    <location>
        <begin position="619"/>
        <end position="669"/>
    </location>
</feature>